<sequence>SIASKQADYRFASSTAEASSCNKTFSSQCRPVTFSSGKKGRNLSQSLRETTSASTLVFCLRHHHASLLEMSRRIQVLKASAIESHHRDTWLANTLHDQGSNPVGTAGSRWRSK</sequence>
<reference evidence="2" key="1">
    <citation type="submission" date="2018-11" db="EMBL/GenBank/DDBJ databases">
        <authorList>
            <consortium name="Pathogen Informatics"/>
        </authorList>
    </citation>
    <scope>NUCLEOTIDE SEQUENCE</scope>
</reference>
<evidence type="ECO:0000313" key="3">
    <source>
        <dbReference type="Proteomes" id="UP000784294"/>
    </source>
</evidence>
<dbReference type="Proteomes" id="UP000784294">
    <property type="component" value="Unassembled WGS sequence"/>
</dbReference>
<feature type="compositionally biased region" description="Polar residues" evidence="1">
    <location>
        <begin position="12"/>
        <end position="23"/>
    </location>
</feature>
<dbReference type="AlphaFoldDB" id="A0A3S5ATG2"/>
<evidence type="ECO:0000256" key="1">
    <source>
        <dbReference type="SAM" id="MobiDB-lite"/>
    </source>
</evidence>
<feature type="non-terminal residue" evidence="2">
    <location>
        <position position="1"/>
    </location>
</feature>
<keyword evidence="3" id="KW-1185">Reference proteome</keyword>
<feature type="region of interest" description="Disordered" evidence="1">
    <location>
        <begin position="1"/>
        <end position="23"/>
    </location>
</feature>
<feature type="compositionally biased region" description="Polar residues" evidence="1">
    <location>
        <begin position="93"/>
        <end position="103"/>
    </location>
</feature>
<comment type="caution">
    <text evidence="2">The sequence shown here is derived from an EMBL/GenBank/DDBJ whole genome shotgun (WGS) entry which is preliminary data.</text>
</comment>
<feature type="region of interest" description="Disordered" evidence="1">
    <location>
        <begin position="93"/>
        <end position="113"/>
    </location>
</feature>
<protein>
    <submittedName>
        <fullName evidence="2">Uncharacterized protein</fullName>
    </submittedName>
</protein>
<proteinExistence type="predicted"/>
<evidence type="ECO:0000313" key="2">
    <source>
        <dbReference type="EMBL" id="VEL24769.1"/>
    </source>
</evidence>
<organism evidence="2 3">
    <name type="scientific">Protopolystoma xenopodis</name>
    <dbReference type="NCBI Taxonomy" id="117903"/>
    <lineage>
        <taxon>Eukaryota</taxon>
        <taxon>Metazoa</taxon>
        <taxon>Spiralia</taxon>
        <taxon>Lophotrochozoa</taxon>
        <taxon>Platyhelminthes</taxon>
        <taxon>Monogenea</taxon>
        <taxon>Polyopisthocotylea</taxon>
        <taxon>Polystomatidea</taxon>
        <taxon>Polystomatidae</taxon>
        <taxon>Protopolystoma</taxon>
    </lineage>
</organism>
<name>A0A3S5ATG2_9PLAT</name>
<dbReference type="EMBL" id="CAAALY010069555">
    <property type="protein sequence ID" value="VEL24769.1"/>
    <property type="molecule type" value="Genomic_DNA"/>
</dbReference>
<gene>
    <name evidence="2" type="ORF">PXEA_LOCUS18209</name>
</gene>
<accession>A0A3S5ATG2</accession>